<keyword evidence="2 4" id="KW-0012">Acyltransferase</keyword>
<dbReference type="InterPro" id="IPR000182">
    <property type="entry name" value="GNAT_dom"/>
</dbReference>
<proteinExistence type="predicted"/>
<organism evidence="4 5">
    <name type="scientific">Paenibacillus mellifer</name>
    <dbReference type="NCBI Taxonomy" id="2937794"/>
    <lineage>
        <taxon>Bacteria</taxon>
        <taxon>Bacillati</taxon>
        <taxon>Bacillota</taxon>
        <taxon>Bacilli</taxon>
        <taxon>Bacillales</taxon>
        <taxon>Paenibacillaceae</taxon>
        <taxon>Paenibacillus</taxon>
    </lineage>
</organism>
<dbReference type="Proteomes" id="UP001139534">
    <property type="component" value="Unassembled WGS sequence"/>
</dbReference>
<evidence type="ECO:0000313" key="5">
    <source>
        <dbReference type="Proteomes" id="UP001139534"/>
    </source>
</evidence>
<dbReference type="EC" id="2.3.1.-" evidence="4"/>
<dbReference type="Gene3D" id="3.40.630.30">
    <property type="match status" value="1"/>
</dbReference>
<feature type="domain" description="N-acetyltransferase" evidence="3">
    <location>
        <begin position="35"/>
        <end position="199"/>
    </location>
</feature>
<dbReference type="AlphaFoldDB" id="A0A9X1Y115"/>
<dbReference type="InterPro" id="IPR050832">
    <property type="entry name" value="Bact_Acetyltransf"/>
</dbReference>
<keyword evidence="1 4" id="KW-0808">Transferase</keyword>
<sequence>MNITFRHPTRLEIVHIQSWVQLFQEEKGLKLMDSLLIRPARLNDIEGIREVAVETWNSTYETIYPEHFIATYLTHAYAKSSLEQSITLDEAQSSRKFLVAEWEGEIVGFGQLSEPDEGVSELTRLYILEEHQRKSIGKHLLNELIRQNPLIKEIYAWCERENGIGTLFYKSNGFVYTEDKEEVLFDYRTMMVKFVKRIEVRQ</sequence>
<dbReference type="CDD" id="cd04301">
    <property type="entry name" value="NAT_SF"/>
    <property type="match status" value="1"/>
</dbReference>
<dbReference type="EMBL" id="JALPRK010000008">
    <property type="protein sequence ID" value="MCK8487661.1"/>
    <property type="molecule type" value="Genomic_DNA"/>
</dbReference>
<dbReference type="InterPro" id="IPR016181">
    <property type="entry name" value="Acyl_CoA_acyltransferase"/>
</dbReference>
<keyword evidence="5" id="KW-1185">Reference proteome</keyword>
<protein>
    <submittedName>
        <fullName evidence="4">GNAT family N-acetyltransferase</fullName>
        <ecNumber evidence="4">2.3.1.-</ecNumber>
    </submittedName>
</protein>
<gene>
    <name evidence="4" type="ORF">M0651_10795</name>
</gene>
<reference evidence="4" key="1">
    <citation type="submission" date="2022-04" db="EMBL/GenBank/DDBJ databases">
        <authorList>
            <person name="Seo M.-J."/>
        </authorList>
    </citation>
    <scope>NUCLEOTIDE SEQUENCE</scope>
    <source>
        <strain evidence="4">MBLB2552</strain>
    </source>
</reference>
<accession>A0A9X1Y115</accession>
<evidence type="ECO:0000313" key="4">
    <source>
        <dbReference type="EMBL" id="MCK8487661.1"/>
    </source>
</evidence>
<dbReference type="Pfam" id="PF00583">
    <property type="entry name" value="Acetyltransf_1"/>
    <property type="match status" value="1"/>
</dbReference>
<dbReference type="PROSITE" id="PS51186">
    <property type="entry name" value="GNAT"/>
    <property type="match status" value="1"/>
</dbReference>
<dbReference type="PANTHER" id="PTHR43877">
    <property type="entry name" value="AMINOALKYLPHOSPHONATE N-ACETYLTRANSFERASE-RELATED-RELATED"/>
    <property type="match status" value="1"/>
</dbReference>
<comment type="caution">
    <text evidence="4">The sequence shown here is derived from an EMBL/GenBank/DDBJ whole genome shotgun (WGS) entry which is preliminary data.</text>
</comment>
<evidence type="ECO:0000256" key="1">
    <source>
        <dbReference type="ARBA" id="ARBA00022679"/>
    </source>
</evidence>
<dbReference type="SUPFAM" id="SSF55729">
    <property type="entry name" value="Acyl-CoA N-acyltransferases (Nat)"/>
    <property type="match status" value="1"/>
</dbReference>
<name>A0A9X1Y115_9BACL</name>
<dbReference type="GO" id="GO:0016747">
    <property type="term" value="F:acyltransferase activity, transferring groups other than amino-acyl groups"/>
    <property type="evidence" value="ECO:0007669"/>
    <property type="project" value="InterPro"/>
</dbReference>
<evidence type="ECO:0000259" key="3">
    <source>
        <dbReference type="PROSITE" id="PS51186"/>
    </source>
</evidence>
<evidence type="ECO:0000256" key="2">
    <source>
        <dbReference type="ARBA" id="ARBA00023315"/>
    </source>
</evidence>
<dbReference type="RefSeq" id="WP_248551756.1">
    <property type="nucleotide sequence ID" value="NZ_JALPRK010000008.1"/>
</dbReference>